<feature type="region of interest" description="Disordered" evidence="1">
    <location>
        <begin position="658"/>
        <end position="701"/>
    </location>
</feature>
<feature type="compositionally biased region" description="Polar residues" evidence="1">
    <location>
        <begin position="286"/>
        <end position="296"/>
    </location>
</feature>
<organism evidence="2 3">
    <name type="scientific">Cerrena zonata</name>
    <dbReference type="NCBI Taxonomy" id="2478898"/>
    <lineage>
        <taxon>Eukaryota</taxon>
        <taxon>Fungi</taxon>
        <taxon>Dikarya</taxon>
        <taxon>Basidiomycota</taxon>
        <taxon>Agaricomycotina</taxon>
        <taxon>Agaricomycetes</taxon>
        <taxon>Polyporales</taxon>
        <taxon>Cerrenaceae</taxon>
        <taxon>Cerrena</taxon>
    </lineage>
</organism>
<accession>A0AAW0GRM3</accession>
<evidence type="ECO:0000256" key="1">
    <source>
        <dbReference type="SAM" id="MobiDB-lite"/>
    </source>
</evidence>
<feature type="compositionally biased region" description="Basic and acidic residues" evidence="1">
    <location>
        <begin position="299"/>
        <end position="312"/>
    </location>
</feature>
<feature type="compositionally biased region" description="Low complexity" evidence="1">
    <location>
        <begin position="88"/>
        <end position="100"/>
    </location>
</feature>
<sequence length="748" mass="80812">MLLPLVSLSQTHTHSTSIHPSHVSTLTLHFPSPLPPSPTYTLPYDISTSDAMNILKKARKLSRVFGDFPASMTTDRHTIPDILVVDQSSSPTDTETSPSTLNSSVATSQSPVSNKSALRRSVTVGYAIGGHVGNDTDVHRSKSFGSLRPTLAIPPTPLSSESPPVSPIEFASRSSGDIGQSQVASLDDAALETDVNSQGDHGMPLPNARLSEYANPGTDILPLSKRRSSISSYPSRSTGHSGPSRILDGDIPSDLVQRSTPSQPRSSSPTIPSSSVPSSTQPRTSFEQTPRRSSSMRGKMSEKSNEPRKRLSLDILALKTAVGSPVESPTITPRPASSPEPTEGGSGKRSLKKTRSLWMRKARPEHEPDLPRPSVDSSVPIFSPMRESFDTSVSVGPLTEKQRLLNVRRAKKMTRLFGDQPPTALFQITQLAASTSNLVSDEADSAETDELEERRRDSLATIISISSSISTNLSNSHNLRLRDSYLSISSVVTTSSRSAEAVVTTGPVVVVPGSESFHSSQLSEQPMEPSDPVTLTSYDNLPDNPTLAPISFARQRRSPSPRPHTAPTLSMPPSTPTMRIAQPPPSPQTPPPFFDVFDPPSPSDDWIHLNNDRLDVSRPSVDIESSLSPAEFHTRQRRAAKLSQFFGVGLNDLADVLPANSSSVPKRNRNDETGNHTRNISTAVLPPVPSSPVKVSPTETFGMQPTYTSRVEIAATKSSRLRFLGHGGDMKELNMTDAIDKLRRMKSV</sequence>
<proteinExistence type="predicted"/>
<comment type="caution">
    <text evidence="2">The sequence shown here is derived from an EMBL/GenBank/DDBJ whole genome shotgun (WGS) entry which is preliminary data.</text>
</comment>
<protein>
    <submittedName>
        <fullName evidence="2">Uncharacterized protein</fullName>
    </submittedName>
</protein>
<feature type="compositionally biased region" description="Polar residues" evidence="1">
    <location>
        <begin position="172"/>
        <end position="182"/>
    </location>
</feature>
<feature type="region of interest" description="Disordered" evidence="1">
    <location>
        <begin position="146"/>
        <end position="182"/>
    </location>
</feature>
<evidence type="ECO:0000313" key="3">
    <source>
        <dbReference type="Proteomes" id="UP001385951"/>
    </source>
</evidence>
<keyword evidence="3" id="KW-1185">Reference proteome</keyword>
<feature type="compositionally biased region" description="Polar residues" evidence="1">
    <location>
        <begin position="101"/>
        <end position="116"/>
    </location>
</feature>
<dbReference type="AlphaFoldDB" id="A0AAW0GRM3"/>
<gene>
    <name evidence="2" type="ORF">QCA50_001733</name>
</gene>
<feature type="compositionally biased region" description="Pro residues" evidence="1">
    <location>
        <begin position="582"/>
        <end position="593"/>
    </location>
</feature>
<feature type="region of interest" description="Disordered" evidence="1">
    <location>
        <begin position="87"/>
        <end position="116"/>
    </location>
</feature>
<reference evidence="2 3" key="1">
    <citation type="submission" date="2022-09" db="EMBL/GenBank/DDBJ databases">
        <authorList>
            <person name="Palmer J.M."/>
        </authorList>
    </citation>
    <scope>NUCLEOTIDE SEQUENCE [LARGE SCALE GENOMIC DNA]</scope>
    <source>
        <strain evidence="2 3">DSM 7382</strain>
    </source>
</reference>
<feature type="region of interest" description="Disordered" evidence="1">
    <location>
        <begin position="515"/>
        <end position="610"/>
    </location>
</feature>
<name>A0AAW0GRM3_9APHY</name>
<dbReference type="EMBL" id="JASBNA010000002">
    <property type="protein sequence ID" value="KAK7694547.1"/>
    <property type="molecule type" value="Genomic_DNA"/>
</dbReference>
<feature type="compositionally biased region" description="Low complexity" evidence="1">
    <location>
        <begin position="257"/>
        <end position="285"/>
    </location>
</feature>
<feature type="region of interest" description="Disordered" evidence="1">
    <location>
        <begin position="194"/>
        <end position="355"/>
    </location>
</feature>
<dbReference type="Proteomes" id="UP001385951">
    <property type="component" value="Unassembled WGS sequence"/>
</dbReference>
<feature type="compositionally biased region" description="Low complexity" evidence="1">
    <location>
        <begin position="565"/>
        <end position="578"/>
    </location>
</feature>
<evidence type="ECO:0000313" key="2">
    <source>
        <dbReference type="EMBL" id="KAK7694547.1"/>
    </source>
</evidence>